<reference evidence="1 2" key="1">
    <citation type="submission" date="2024-04" db="EMBL/GenBank/DDBJ databases">
        <title>genome sequences of Mucor flavus KT1a and Helicostylum pulchrum KT1b strains isolation_sourced from the surface of a dry-aged beef.</title>
        <authorList>
            <person name="Toyotome T."/>
            <person name="Hosono M."/>
            <person name="Torimaru M."/>
            <person name="Fukuda K."/>
            <person name="Mikami N."/>
        </authorList>
    </citation>
    <scope>NUCLEOTIDE SEQUENCE [LARGE SCALE GENOMIC DNA]</scope>
    <source>
        <strain evidence="1 2">KT1b</strain>
    </source>
</reference>
<accession>A0ABP9YCI6</accession>
<proteinExistence type="predicted"/>
<dbReference type="EMBL" id="BAABUJ010000037">
    <property type="protein sequence ID" value="GAA5804674.1"/>
    <property type="molecule type" value="Genomic_DNA"/>
</dbReference>
<protein>
    <submittedName>
        <fullName evidence="1">Uncharacterized protein</fullName>
    </submittedName>
</protein>
<comment type="caution">
    <text evidence="1">The sequence shown here is derived from an EMBL/GenBank/DDBJ whole genome shotgun (WGS) entry which is preliminary data.</text>
</comment>
<name>A0ABP9YCI6_9FUNG</name>
<sequence length="267" mass="29747">MANSMKLDRENKRVHVMRNMSGVCSSCKKREYEDFSSFSFERALINSDFTDKQAQNLVPVNKIGDVYPLPPLLDFSCGVYGKSDGGVEKAKLIVGTRTINLLVTASVEIAQDPTVHVGPGVEFGSNKGRSKFWLLPKIFVRSTEQDRLVKEFSSGLFLPDPMMINVSQFRQLTTGFNKICAYKPWRRSLNGFDTTLLMPVTVFTLCSLPNNQGFGFSSSSLAAFSSQLLQLFSAAVSMNDATLRKDEIKSLLNESRSALDKKKNVKE</sequence>
<organism evidence="1 2">
    <name type="scientific">Helicostylum pulchrum</name>
    <dbReference type="NCBI Taxonomy" id="562976"/>
    <lineage>
        <taxon>Eukaryota</taxon>
        <taxon>Fungi</taxon>
        <taxon>Fungi incertae sedis</taxon>
        <taxon>Mucoromycota</taxon>
        <taxon>Mucoromycotina</taxon>
        <taxon>Mucoromycetes</taxon>
        <taxon>Mucorales</taxon>
        <taxon>Mucorineae</taxon>
        <taxon>Mucoraceae</taxon>
        <taxon>Helicostylum</taxon>
    </lineage>
</organism>
<gene>
    <name evidence="1" type="ORF">HPULCUR_010177</name>
</gene>
<dbReference type="Proteomes" id="UP001476247">
    <property type="component" value="Unassembled WGS sequence"/>
</dbReference>
<evidence type="ECO:0000313" key="2">
    <source>
        <dbReference type="Proteomes" id="UP001476247"/>
    </source>
</evidence>
<keyword evidence="2" id="KW-1185">Reference proteome</keyword>
<evidence type="ECO:0000313" key="1">
    <source>
        <dbReference type="EMBL" id="GAA5804674.1"/>
    </source>
</evidence>